<keyword evidence="1" id="KW-0472">Membrane</keyword>
<sequence length="173" mass="20099">MGYELDDWTIHWYLVTSGVLQGLVLGPILLHVFIKDLDNGLEYTFYSEGINSLEKWADRNLMKFIKDKYKVLHLGKSNAMQQARKGAAESHYGCIRSKKMLHCCQASGNYWFPDGNYLCIQRRATKLMKGLESRAALQSGSEERLRELGLFSLEKRRLRGDLITLYNYLERRL</sequence>
<evidence type="ECO:0000256" key="1">
    <source>
        <dbReference type="SAM" id="Phobius"/>
    </source>
</evidence>
<accession>A0AAN7RLA0</accession>
<evidence type="ECO:0000313" key="2">
    <source>
        <dbReference type="EMBL" id="KAK4808487.1"/>
    </source>
</evidence>
<evidence type="ECO:0000313" key="3">
    <source>
        <dbReference type="Proteomes" id="UP001333110"/>
    </source>
</evidence>
<comment type="caution">
    <text evidence="2">The sequence shown here is derived from an EMBL/GenBank/DDBJ whole genome shotgun (WGS) entry which is preliminary data.</text>
</comment>
<dbReference type="Proteomes" id="UP001333110">
    <property type="component" value="Unassembled WGS sequence"/>
</dbReference>
<proteinExistence type="predicted"/>
<name>A0AAN7RLA0_MYCAM</name>
<organism evidence="2 3">
    <name type="scientific">Mycteria americana</name>
    <name type="common">Wood stork</name>
    <dbReference type="NCBI Taxonomy" id="33587"/>
    <lineage>
        <taxon>Eukaryota</taxon>
        <taxon>Metazoa</taxon>
        <taxon>Chordata</taxon>
        <taxon>Craniata</taxon>
        <taxon>Vertebrata</taxon>
        <taxon>Euteleostomi</taxon>
        <taxon>Archelosauria</taxon>
        <taxon>Archosauria</taxon>
        <taxon>Dinosauria</taxon>
        <taxon>Saurischia</taxon>
        <taxon>Theropoda</taxon>
        <taxon>Coelurosauria</taxon>
        <taxon>Aves</taxon>
        <taxon>Neognathae</taxon>
        <taxon>Neoaves</taxon>
        <taxon>Aequornithes</taxon>
        <taxon>Ciconiiformes</taxon>
        <taxon>Ciconiidae</taxon>
        <taxon>Mycteria</taxon>
    </lineage>
</organism>
<keyword evidence="3" id="KW-1185">Reference proteome</keyword>
<gene>
    <name evidence="2" type="ORF">QYF61_005804</name>
</gene>
<dbReference type="EMBL" id="JAUNZN010000024">
    <property type="protein sequence ID" value="KAK4808487.1"/>
    <property type="molecule type" value="Genomic_DNA"/>
</dbReference>
<dbReference type="AlphaFoldDB" id="A0AAN7RLA0"/>
<reference evidence="2 3" key="1">
    <citation type="journal article" date="2023" name="J. Hered.">
        <title>Chromosome-level genome of the wood stork (Mycteria americana) provides insight into avian chromosome evolution.</title>
        <authorList>
            <person name="Flamio R. Jr."/>
            <person name="Ramstad K.M."/>
        </authorList>
    </citation>
    <scope>NUCLEOTIDE SEQUENCE [LARGE SCALE GENOMIC DNA]</scope>
    <source>
        <strain evidence="2">JAX WOST 10</strain>
    </source>
</reference>
<keyword evidence="1" id="KW-0812">Transmembrane</keyword>
<protein>
    <submittedName>
        <fullName evidence="2">Uncharacterized protein</fullName>
    </submittedName>
</protein>
<keyword evidence="1" id="KW-1133">Transmembrane helix</keyword>
<feature type="transmembrane region" description="Helical" evidence="1">
    <location>
        <begin position="12"/>
        <end position="34"/>
    </location>
</feature>